<evidence type="ECO:0000256" key="1">
    <source>
        <dbReference type="ARBA" id="ARBA00004141"/>
    </source>
</evidence>
<comment type="similarity">
    <text evidence="2">Belongs to the major facilitator superfamily. MFSD6 family.</text>
</comment>
<dbReference type="SUPFAM" id="SSF103473">
    <property type="entry name" value="MFS general substrate transporter"/>
    <property type="match status" value="1"/>
</dbReference>
<sequence length="200" mass="22245">MYVYRYLEDLSNVFHPEMKPWMKTLQGTALLIQCFGGEVPSFFLSSYILKRVDHMTIFSIVFFTFTCIFSVYTIIENPLWALPVELLNGITFALSYSAAISYAALITPTGAEGTLQGVVGTAYTGIGAPIGSFVGGYMFKHIGSIDSFKLLSVVAFFTCVTQITVNYLINRLTINEDVKDRYSKVETKDDNLGEDLTLTS</sequence>
<evidence type="ECO:0000256" key="3">
    <source>
        <dbReference type="ARBA" id="ARBA00022692"/>
    </source>
</evidence>
<dbReference type="Proteomes" id="UP000475862">
    <property type="component" value="Unassembled WGS sequence"/>
</dbReference>
<feature type="domain" description="Major facilitator superfamily associated" evidence="7">
    <location>
        <begin position="23"/>
        <end position="149"/>
    </location>
</feature>
<keyword evidence="5 6" id="KW-0472">Membrane</keyword>
<accession>A0A6G0TBQ1</accession>
<dbReference type="InterPro" id="IPR036259">
    <property type="entry name" value="MFS_trans_sf"/>
</dbReference>
<evidence type="ECO:0000259" key="7">
    <source>
        <dbReference type="Pfam" id="PF12832"/>
    </source>
</evidence>
<organism evidence="8 9">
    <name type="scientific">Aphis glycines</name>
    <name type="common">Soybean aphid</name>
    <dbReference type="NCBI Taxonomy" id="307491"/>
    <lineage>
        <taxon>Eukaryota</taxon>
        <taxon>Metazoa</taxon>
        <taxon>Ecdysozoa</taxon>
        <taxon>Arthropoda</taxon>
        <taxon>Hexapoda</taxon>
        <taxon>Insecta</taxon>
        <taxon>Pterygota</taxon>
        <taxon>Neoptera</taxon>
        <taxon>Paraneoptera</taxon>
        <taxon>Hemiptera</taxon>
        <taxon>Sternorrhyncha</taxon>
        <taxon>Aphidomorpha</taxon>
        <taxon>Aphidoidea</taxon>
        <taxon>Aphididae</taxon>
        <taxon>Aphidini</taxon>
        <taxon>Aphis</taxon>
        <taxon>Aphis</taxon>
    </lineage>
</organism>
<feature type="transmembrane region" description="Helical" evidence="6">
    <location>
        <begin position="118"/>
        <end position="138"/>
    </location>
</feature>
<dbReference type="PANTHER" id="PTHR16172">
    <property type="entry name" value="MAJOR FACILITATOR SUPERFAMILY DOMAIN-CONTAINING PROTEIN 6-LIKE"/>
    <property type="match status" value="1"/>
</dbReference>
<evidence type="ECO:0000313" key="8">
    <source>
        <dbReference type="EMBL" id="KAE9529548.1"/>
    </source>
</evidence>
<comment type="subcellular location">
    <subcellularLocation>
        <location evidence="1">Membrane</location>
        <topology evidence="1">Multi-pass membrane protein</topology>
    </subcellularLocation>
</comment>
<dbReference type="Gene3D" id="1.20.1250.20">
    <property type="entry name" value="MFS general substrate transporter like domains"/>
    <property type="match status" value="1"/>
</dbReference>
<feature type="transmembrane region" description="Helical" evidence="6">
    <location>
        <begin position="87"/>
        <end position="106"/>
    </location>
</feature>
<proteinExistence type="inferred from homology"/>
<comment type="caution">
    <text evidence="8">The sequence shown here is derived from an EMBL/GenBank/DDBJ whole genome shotgun (WGS) entry which is preliminary data.</text>
</comment>
<evidence type="ECO:0000256" key="6">
    <source>
        <dbReference type="SAM" id="Phobius"/>
    </source>
</evidence>
<dbReference type="InterPro" id="IPR051717">
    <property type="entry name" value="MFS_MFSD6"/>
</dbReference>
<dbReference type="PANTHER" id="PTHR16172:SF30">
    <property type="entry name" value="SUGAR BABY, ISOFORM C"/>
    <property type="match status" value="1"/>
</dbReference>
<evidence type="ECO:0000256" key="5">
    <source>
        <dbReference type="ARBA" id="ARBA00023136"/>
    </source>
</evidence>
<keyword evidence="3 6" id="KW-0812">Transmembrane</keyword>
<reference evidence="8 9" key="1">
    <citation type="submission" date="2019-08" db="EMBL/GenBank/DDBJ databases">
        <title>The genome of the soybean aphid Biotype 1, its phylome, world population structure and adaptation to the North American continent.</title>
        <authorList>
            <person name="Giordano R."/>
            <person name="Donthu R.K."/>
            <person name="Hernandez A.G."/>
            <person name="Wright C.L."/>
            <person name="Zimin A.V."/>
        </authorList>
    </citation>
    <scope>NUCLEOTIDE SEQUENCE [LARGE SCALE GENOMIC DNA]</scope>
    <source>
        <tissue evidence="8">Whole aphids</tissue>
    </source>
</reference>
<dbReference type="EMBL" id="VYZN01000044">
    <property type="protein sequence ID" value="KAE9529548.1"/>
    <property type="molecule type" value="Genomic_DNA"/>
</dbReference>
<feature type="transmembrane region" description="Helical" evidence="6">
    <location>
        <begin position="150"/>
        <end position="169"/>
    </location>
</feature>
<evidence type="ECO:0000313" key="9">
    <source>
        <dbReference type="Proteomes" id="UP000475862"/>
    </source>
</evidence>
<keyword evidence="9" id="KW-1185">Reference proteome</keyword>
<dbReference type="GO" id="GO:0016020">
    <property type="term" value="C:membrane"/>
    <property type="evidence" value="ECO:0007669"/>
    <property type="project" value="UniProtKB-SubCell"/>
</dbReference>
<feature type="transmembrane region" description="Helical" evidence="6">
    <location>
        <begin position="56"/>
        <end position="75"/>
    </location>
</feature>
<name>A0A6G0TBQ1_APHGL</name>
<keyword evidence="4 6" id="KW-1133">Transmembrane helix</keyword>
<evidence type="ECO:0000256" key="2">
    <source>
        <dbReference type="ARBA" id="ARBA00005241"/>
    </source>
</evidence>
<protein>
    <recommendedName>
        <fullName evidence="7">Major facilitator superfamily associated domain-containing protein</fullName>
    </recommendedName>
</protein>
<evidence type="ECO:0000256" key="4">
    <source>
        <dbReference type="ARBA" id="ARBA00022989"/>
    </source>
</evidence>
<dbReference type="Pfam" id="PF12832">
    <property type="entry name" value="MFS_1_like"/>
    <property type="match status" value="1"/>
</dbReference>
<dbReference type="InterPro" id="IPR024989">
    <property type="entry name" value="MFS_assoc_dom"/>
</dbReference>
<gene>
    <name evidence="8" type="ORF">AGLY_011644</name>
</gene>
<feature type="transmembrane region" description="Helical" evidence="6">
    <location>
        <begin position="28"/>
        <end position="49"/>
    </location>
</feature>
<dbReference type="AlphaFoldDB" id="A0A6G0TBQ1"/>
<dbReference type="OrthoDB" id="515887at2759"/>